<accession>A0A2B2LKI6</accession>
<reference evidence="1 2" key="1">
    <citation type="submission" date="2017-09" db="EMBL/GenBank/DDBJ databases">
        <title>Large-scale bioinformatics analysis of Bacillus genomes uncovers conserved roles of natural products in bacterial physiology.</title>
        <authorList>
            <consortium name="Agbiome Team Llc"/>
            <person name="Bleich R.M."/>
            <person name="Grubbs K.J."/>
            <person name="Santa Maria K.C."/>
            <person name="Allen S.E."/>
            <person name="Farag S."/>
            <person name="Shank E.A."/>
            <person name="Bowers A."/>
        </authorList>
    </citation>
    <scope>NUCLEOTIDE SEQUENCE [LARGE SCALE GENOMIC DNA]</scope>
    <source>
        <strain evidence="1 2">AFS070861</strain>
    </source>
</reference>
<sequence>MNKVEFNQDSFGQQLIITGLARLVEKEGLTPHEAFGVLRLIQNNTFHALADLHKEYKRAASKS</sequence>
<comment type="caution">
    <text evidence="1">The sequence shown here is derived from an EMBL/GenBank/DDBJ whole genome shotgun (WGS) entry which is preliminary data.</text>
</comment>
<evidence type="ECO:0000313" key="2">
    <source>
        <dbReference type="Proteomes" id="UP000224386"/>
    </source>
</evidence>
<name>A0A2B2LKI6_BACCE</name>
<gene>
    <name evidence="1" type="ORF">COK05_24395</name>
</gene>
<protein>
    <submittedName>
        <fullName evidence="1">Uncharacterized protein</fullName>
    </submittedName>
</protein>
<dbReference type="AlphaFoldDB" id="A0A2B2LKI6"/>
<proteinExistence type="predicted"/>
<dbReference type="Proteomes" id="UP000224386">
    <property type="component" value="Unassembled WGS sequence"/>
</dbReference>
<dbReference type="EMBL" id="NVAP01000049">
    <property type="protein sequence ID" value="PFQ42792.1"/>
    <property type="molecule type" value="Genomic_DNA"/>
</dbReference>
<dbReference type="RefSeq" id="WP_098614589.1">
    <property type="nucleotide sequence ID" value="NZ_NVAP01000049.1"/>
</dbReference>
<evidence type="ECO:0000313" key="1">
    <source>
        <dbReference type="EMBL" id="PFQ42792.1"/>
    </source>
</evidence>
<organism evidence="1 2">
    <name type="scientific">Bacillus cereus</name>
    <dbReference type="NCBI Taxonomy" id="1396"/>
    <lineage>
        <taxon>Bacteria</taxon>
        <taxon>Bacillati</taxon>
        <taxon>Bacillota</taxon>
        <taxon>Bacilli</taxon>
        <taxon>Bacillales</taxon>
        <taxon>Bacillaceae</taxon>
        <taxon>Bacillus</taxon>
        <taxon>Bacillus cereus group</taxon>
    </lineage>
</organism>